<gene>
    <name evidence="1" type="ORF">M9H77_00823</name>
</gene>
<keyword evidence="2" id="KW-1185">Reference proteome</keyword>
<accession>A0ACC0C3W5</accession>
<evidence type="ECO:0000313" key="1">
    <source>
        <dbReference type="EMBL" id="KAI5679596.1"/>
    </source>
</evidence>
<proteinExistence type="predicted"/>
<organism evidence="1 2">
    <name type="scientific">Catharanthus roseus</name>
    <name type="common">Madagascar periwinkle</name>
    <name type="synonym">Vinca rosea</name>
    <dbReference type="NCBI Taxonomy" id="4058"/>
    <lineage>
        <taxon>Eukaryota</taxon>
        <taxon>Viridiplantae</taxon>
        <taxon>Streptophyta</taxon>
        <taxon>Embryophyta</taxon>
        <taxon>Tracheophyta</taxon>
        <taxon>Spermatophyta</taxon>
        <taxon>Magnoliopsida</taxon>
        <taxon>eudicotyledons</taxon>
        <taxon>Gunneridae</taxon>
        <taxon>Pentapetalae</taxon>
        <taxon>asterids</taxon>
        <taxon>lamiids</taxon>
        <taxon>Gentianales</taxon>
        <taxon>Apocynaceae</taxon>
        <taxon>Rauvolfioideae</taxon>
        <taxon>Vinceae</taxon>
        <taxon>Catharanthinae</taxon>
        <taxon>Catharanthus</taxon>
    </lineage>
</organism>
<protein>
    <submittedName>
        <fullName evidence="1">Uncharacterized protein</fullName>
    </submittedName>
</protein>
<evidence type="ECO:0000313" key="2">
    <source>
        <dbReference type="Proteomes" id="UP001060085"/>
    </source>
</evidence>
<reference evidence="2" key="1">
    <citation type="journal article" date="2023" name="Nat. Plants">
        <title>Single-cell RNA sequencing provides a high-resolution roadmap for understanding the multicellular compartmentation of specialized metabolism.</title>
        <authorList>
            <person name="Sun S."/>
            <person name="Shen X."/>
            <person name="Li Y."/>
            <person name="Li Y."/>
            <person name="Wang S."/>
            <person name="Li R."/>
            <person name="Zhang H."/>
            <person name="Shen G."/>
            <person name="Guo B."/>
            <person name="Wei J."/>
            <person name="Xu J."/>
            <person name="St-Pierre B."/>
            <person name="Chen S."/>
            <person name="Sun C."/>
        </authorList>
    </citation>
    <scope>NUCLEOTIDE SEQUENCE [LARGE SCALE GENOMIC DNA]</scope>
</reference>
<comment type="caution">
    <text evidence="1">The sequence shown here is derived from an EMBL/GenBank/DDBJ whole genome shotgun (WGS) entry which is preliminary data.</text>
</comment>
<dbReference type="Proteomes" id="UP001060085">
    <property type="component" value="Linkage Group LG01"/>
</dbReference>
<dbReference type="EMBL" id="CM044701">
    <property type="protein sequence ID" value="KAI5679596.1"/>
    <property type="molecule type" value="Genomic_DNA"/>
</dbReference>
<name>A0ACC0C3W5_CATRO</name>
<sequence>MAEMASKINFFSPSNGHPHGVSVFPNKSAVFSCASLNLRSAAFKSNLSWSSTDLCGRRLFLGDLQASNPKLNYTRRPPSGTSNAQMSIGIGRAQRWWEKGLQPNMKEVTGAQDLVDSLLNVGDKLVVVDFFSPGCGGCRALHPKICQLAGMNPDVQFLQVNHEEHKSMCYALNVHVLPFFRFYRGAHGRLCSFSCTNATIKKFKDALAKYGADGYSLGQAKGLEEKELLALAAKKELSFSYTPKSEPTVSVPLQEEVLTEAVATSSPTNLGPPLPLPLRNMLLGVFFSGLPPFLVGAPSLLFSSLLFTSFSFSFSLTKSILTTQTLSSRCRFTLDFQLHIALSYLILKLDEEEVSRCFVISGCTCPAVSEIVVVYVIVMGDSSVDGNLMDLDLNQEPLDPPVSSALGLGSLLNELETAHGRIEERIRQLEAVTLRARMRQSWRRVRNSETNTALIGATMVNADDEGRTHNGEESGVVAGRNISRGRCCQIDSSFLVAKALEMDSDIKKKVHEDDGNFFDCNVCFYMAKEPILTCCGHLFCWACFFKLPYVDSTTKECPNCKGEVSDSTIVPIYGNGDCTRESNSGSSITVPPRPKAQRVESVRQQRLTRGVSHVRVAEALRRIRTSIGVGDSPQEDSASVSLIFGTSPTENEEAIGVRRLRSRQFSRVLSESAASLSSISSELNSAENLVMDLETFMNRHILQRSLAQSLSTADGDSRTRNGAISQLDRQPSTEGISSVVPVPSSSRTNDGSNIIQRMEDSETSTAGRQRLPPTPASSSSRRRSGSSRVPDVDYGVAQESRRRRLN</sequence>